<dbReference type="AlphaFoldDB" id="A0A1H1YTC5"/>
<evidence type="ECO:0000313" key="3">
    <source>
        <dbReference type="Proteomes" id="UP000198688"/>
    </source>
</evidence>
<evidence type="ECO:0008006" key="4">
    <source>
        <dbReference type="Google" id="ProtNLM"/>
    </source>
</evidence>
<feature type="chain" id="PRO_5038587708" description="Peptidoglycan binding domain-containing protein" evidence="1">
    <location>
        <begin position="23"/>
        <end position="348"/>
    </location>
</feature>
<evidence type="ECO:0000313" key="2">
    <source>
        <dbReference type="EMBL" id="SDT24602.1"/>
    </source>
</evidence>
<keyword evidence="1" id="KW-0732">Signal</keyword>
<dbReference type="EMBL" id="LT629758">
    <property type="protein sequence ID" value="SDT24602.1"/>
    <property type="molecule type" value="Genomic_DNA"/>
</dbReference>
<sequence length="348" mass="36650">MTPMRRWWLATGLVLALAGAGAAAVAVTRHRADPETPPPAPVAATTKIERRDLATSKTLDGTIGYGTARPFAGHRQATVTWLPTPGTRIKRGKQLYRADDLPVPLFYGSMPLYRPITGKGLLGRDVRIVADNLRALGYRTGPVKGGEEAELTEDLIAGIKRWQKDLGLPDSGTIAVGDVEVLSGAVRVDSVMVQPGAPANGELMTVTSTRKVISVPAELSHASSIERRQKVTVVLPDEKRIPAKVLAVGRTVAPPEGNDSPRLSVTVVVDDPSAIAKIDSADVEIEFAGQVRKDILAVPVEALIALAEGGYALQLPDGSLAAVETGMFATGWVEVTGLDEGTSVVVPG</sequence>
<proteinExistence type="predicted"/>
<dbReference type="STRING" id="113562.SAMN04489716_2986"/>
<organism evidence="2 3">
    <name type="scientific">Actinoplanes derwentensis</name>
    <dbReference type="NCBI Taxonomy" id="113562"/>
    <lineage>
        <taxon>Bacteria</taxon>
        <taxon>Bacillati</taxon>
        <taxon>Actinomycetota</taxon>
        <taxon>Actinomycetes</taxon>
        <taxon>Micromonosporales</taxon>
        <taxon>Micromonosporaceae</taxon>
        <taxon>Actinoplanes</taxon>
    </lineage>
</organism>
<name>A0A1H1YTC5_9ACTN</name>
<dbReference type="InterPro" id="IPR036365">
    <property type="entry name" value="PGBD-like_sf"/>
</dbReference>
<evidence type="ECO:0000256" key="1">
    <source>
        <dbReference type="SAM" id="SignalP"/>
    </source>
</evidence>
<dbReference type="Proteomes" id="UP000198688">
    <property type="component" value="Chromosome I"/>
</dbReference>
<accession>A0A1H1YTC5</accession>
<gene>
    <name evidence="2" type="ORF">SAMN04489716_2986</name>
</gene>
<keyword evidence="3" id="KW-1185">Reference proteome</keyword>
<dbReference type="SUPFAM" id="SSF47090">
    <property type="entry name" value="PGBD-like"/>
    <property type="match status" value="1"/>
</dbReference>
<protein>
    <recommendedName>
        <fullName evidence="4">Peptidoglycan binding domain-containing protein</fullName>
    </recommendedName>
</protein>
<feature type="signal peptide" evidence="1">
    <location>
        <begin position="1"/>
        <end position="22"/>
    </location>
</feature>
<reference evidence="2 3" key="1">
    <citation type="submission" date="2016-10" db="EMBL/GenBank/DDBJ databases">
        <authorList>
            <person name="de Groot N.N."/>
        </authorList>
    </citation>
    <scope>NUCLEOTIDE SEQUENCE [LARGE SCALE GENOMIC DNA]</scope>
    <source>
        <strain evidence="2 3">DSM 43941</strain>
    </source>
</reference>